<proteinExistence type="predicted"/>
<dbReference type="Proteomes" id="UP000189628">
    <property type="component" value="Chromosome"/>
</dbReference>
<organism evidence="1 2">
    <name type="scientific">blood disease bacterium A2-HR MARDI</name>
    <dbReference type="NCBI Taxonomy" id="1944648"/>
    <lineage>
        <taxon>Bacteria</taxon>
        <taxon>Pseudomonadati</taxon>
        <taxon>Pseudomonadota</taxon>
        <taxon>Betaproteobacteria</taxon>
        <taxon>Burkholderiales</taxon>
        <taxon>Burkholderiaceae</taxon>
        <taxon>Ralstonia</taxon>
        <taxon>Ralstonia solanacearum species complex</taxon>
    </lineage>
</organism>
<reference evidence="1 2" key="1">
    <citation type="submission" date="2017-02" db="EMBL/GenBank/DDBJ databases">
        <title>Blood Disease Bacterium A2-HR MARDI.</title>
        <authorList>
            <person name="Badrun R."/>
            <person name="Abu Bakar N."/>
            <person name="Laboh R."/>
        </authorList>
    </citation>
    <scope>NUCLEOTIDE SEQUENCE [LARGE SCALE GENOMIC DNA]</scope>
    <source>
        <strain evidence="1 2">A2-HR MARDI</strain>
    </source>
</reference>
<accession>A0A1U9VEK5</accession>
<protein>
    <submittedName>
        <fullName evidence="1">Uncharacterized protein</fullName>
    </submittedName>
</protein>
<evidence type="ECO:0000313" key="2">
    <source>
        <dbReference type="Proteomes" id="UP000189628"/>
    </source>
</evidence>
<gene>
    <name evidence="1" type="ORF">B0B51_03160</name>
</gene>
<name>A0A1U9VEK5_9RALS</name>
<evidence type="ECO:0000313" key="1">
    <source>
        <dbReference type="EMBL" id="AQW29108.1"/>
    </source>
</evidence>
<dbReference type="RefSeq" id="WP_078221853.1">
    <property type="nucleotide sequence ID" value="NZ_CP019911.1"/>
</dbReference>
<sequence length="127" mass="14112">MYLPALDDETLLRHAQADLDPLTSTPLEIELLKRFDALLNAQDETNPLLVVLEEHGIDQAEQLEKEIGLVDEYEGLDIRQLLEAIVAAGIDDAESLKERLARADEFDAIAKDAGDLFARLNTLATKE</sequence>
<dbReference type="EMBL" id="CP019911">
    <property type="protein sequence ID" value="AQW29108.1"/>
    <property type="molecule type" value="Genomic_DNA"/>
</dbReference>
<dbReference type="AlphaFoldDB" id="A0A1U9VEK5"/>